<dbReference type="GO" id="GO:0015074">
    <property type="term" value="P:DNA integration"/>
    <property type="evidence" value="ECO:0007669"/>
    <property type="project" value="TreeGrafter"/>
</dbReference>
<gene>
    <name evidence="2" type="ORF">EVAR_61805_1</name>
</gene>
<dbReference type="GO" id="GO:0000014">
    <property type="term" value="F:single-stranded DNA endodeoxyribonuclease activity"/>
    <property type="evidence" value="ECO:0007669"/>
    <property type="project" value="TreeGrafter"/>
</dbReference>
<dbReference type="GO" id="GO:0031297">
    <property type="term" value="P:replication fork processing"/>
    <property type="evidence" value="ECO:0007669"/>
    <property type="project" value="TreeGrafter"/>
</dbReference>
<dbReference type="InterPro" id="IPR052709">
    <property type="entry name" value="Transposase-MT_Hybrid"/>
</dbReference>
<comment type="caution">
    <text evidence="2">The sequence shown here is derived from an EMBL/GenBank/DDBJ whole genome shotgun (WGS) entry which is preliminary data.</text>
</comment>
<dbReference type="GO" id="GO:0044774">
    <property type="term" value="P:mitotic DNA integrity checkpoint signaling"/>
    <property type="evidence" value="ECO:0007669"/>
    <property type="project" value="TreeGrafter"/>
</dbReference>
<dbReference type="GO" id="GO:0000729">
    <property type="term" value="P:DNA double-strand break processing"/>
    <property type="evidence" value="ECO:0007669"/>
    <property type="project" value="TreeGrafter"/>
</dbReference>
<organism evidence="2 3">
    <name type="scientific">Eumeta variegata</name>
    <name type="common">Bagworm moth</name>
    <name type="synonym">Eumeta japonica</name>
    <dbReference type="NCBI Taxonomy" id="151549"/>
    <lineage>
        <taxon>Eukaryota</taxon>
        <taxon>Metazoa</taxon>
        <taxon>Ecdysozoa</taxon>
        <taxon>Arthropoda</taxon>
        <taxon>Hexapoda</taxon>
        <taxon>Insecta</taxon>
        <taxon>Pterygota</taxon>
        <taxon>Neoptera</taxon>
        <taxon>Endopterygota</taxon>
        <taxon>Lepidoptera</taxon>
        <taxon>Glossata</taxon>
        <taxon>Ditrysia</taxon>
        <taxon>Tineoidea</taxon>
        <taxon>Psychidae</taxon>
        <taxon>Oiketicinae</taxon>
        <taxon>Eumeta</taxon>
    </lineage>
</organism>
<sequence>MKNGLPTTRTCEKNHGKKASTPEATAKLGLNRNKLMLCVIWDWKDIIHYELLPPGKTINSNLYCQQLIRLKQEVEKTRSELCNRKGVVFHRDNAMSHTSLAN</sequence>
<dbReference type="GO" id="GO:0006303">
    <property type="term" value="P:double-strand break repair via nonhomologous end joining"/>
    <property type="evidence" value="ECO:0007669"/>
    <property type="project" value="TreeGrafter"/>
</dbReference>
<protein>
    <submittedName>
        <fullName evidence="2">Mariner Mos1 transposase</fullName>
    </submittedName>
</protein>
<dbReference type="GO" id="GO:0000793">
    <property type="term" value="C:condensed chromosome"/>
    <property type="evidence" value="ECO:0007669"/>
    <property type="project" value="TreeGrafter"/>
</dbReference>
<dbReference type="Proteomes" id="UP000299102">
    <property type="component" value="Unassembled WGS sequence"/>
</dbReference>
<keyword evidence="3" id="KW-1185">Reference proteome</keyword>
<dbReference type="Pfam" id="PF01359">
    <property type="entry name" value="Transposase_1"/>
    <property type="match status" value="1"/>
</dbReference>
<dbReference type="InterPro" id="IPR001888">
    <property type="entry name" value="Transposase_1"/>
</dbReference>
<dbReference type="GO" id="GO:0042800">
    <property type="term" value="F:histone H3K4 methyltransferase activity"/>
    <property type="evidence" value="ECO:0007669"/>
    <property type="project" value="TreeGrafter"/>
</dbReference>
<dbReference type="GO" id="GO:0003697">
    <property type="term" value="F:single-stranded DNA binding"/>
    <property type="evidence" value="ECO:0007669"/>
    <property type="project" value="TreeGrafter"/>
</dbReference>
<dbReference type="OrthoDB" id="616263at2759"/>
<dbReference type="GO" id="GO:0003690">
    <property type="term" value="F:double-stranded DNA binding"/>
    <property type="evidence" value="ECO:0007669"/>
    <property type="project" value="TreeGrafter"/>
</dbReference>
<feature type="region of interest" description="Disordered" evidence="1">
    <location>
        <begin position="1"/>
        <end position="20"/>
    </location>
</feature>
<proteinExistence type="predicted"/>
<dbReference type="EMBL" id="BGZK01001413">
    <property type="protein sequence ID" value="GBP79381.1"/>
    <property type="molecule type" value="Genomic_DNA"/>
</dbReference>
<dbReference type="PANTHER" id="PTHR46060">
    <property type="entry name" value="MARINER MOS1 TRANSPOSASE-LIKE PROTEIN"/>
    <property type="match status" value="1"/>
</dbReference>
<name>A0A4C1YSB9_EUMVA</name>
<dbReference type="AlphaFoldDB" id="A0A4C1YSB9"/>
<dbReference type="PANTHER" id="PTHR46060:SF2">
    <property type="entry name" value="HISTONE-LYSINE N-METHYLTRANSFERASE SETMAR"/>
    <property type="match status" value="1"/>
</dbReference>
<dbReference type="GO" id="GO:0035861">
    <property type="term" value="C:site of double-strand break"/>
    <property type="evidence" value="ECO:0007669"/>
    <property type="project" value="TreeGrafter"/>
</dbReference>
<dbReference type="InterPro" id="IPR036397">
    <property type="entry name" value="RNaseH_sf"/>
</dbReference>
<evidence type="ECO:0000313" key="2">
    <source>
        <dbReference type="EMBL" id="GBP79381.1"/>
    </source>
</evidence>
<dbReference type="GO" id="GO:0005634">
    <property type="term" value="C:nucleus"/>
    <property type="evidence" value="ECO:0007669"/>
    <property type="project" value="TreeGrafter"/>
</dbReference>
<dbReference type="GO" id="GO:0046975">
    <property type="term" value="F:histone H3K36 methyltransferase activity"/>
    <property type="evidence" value="ECO:0007669"/>
    <property type="project" value="TreeGrafter"/>
</dbReference>
<accession>A0A4C1YSB9</accession>
<reference evidence="2 3" key="1">
    <citation type="journal article" date="2019" name="Commun. Biol.">
        <title>The bagworm genome reveals a unique fibroin gene that provides high tensile strength.</title>
        <authorList>
            <person name="Kono N."/>
            <person name="Nakamura H."/>
            <person name="Ohtoshi R."/>
            <person name="Tomita M."/>
            <person name="Numata K."/>
            <person name="Arakawa K."/>
        </authorList>
    </citation>
    <scope>NUCLEOTIDE SEQUENCE [LARGE SCALE GENOMIC DNA]</scope>
</reference>
<evidence type="ECO:0000256" key="1">
    <source>
        <dbReference type="SAM" id="MobiDB-lite"/>
    </source>
</evidence>
<dbReference type="GO" id="GO:0044547">
    <property type="term" value="F:DNA topoisomerase binding"/>
    <property type="evidence" value="ECO:0007669"/>
    <property type="project" value="TreeGrafter"/>
</dbReference>
<dbReference type="STRING" id="151549.A0A4C1YSB9"/>
<dbReference type="Gene3D" id="3.30.420.10">
    <property type="entry name" value="Ribonuclease H-like superfamily/Ribonuclease H"/>
    <property type="match status" value="1"/>
</dbReference>
<evidence type="ECO:0000313" key="3">
    <source>
        <dbReference type="Proteomes" id="UP000299102"/>
    </source>
</evidence>